<gene>
    <name evidence="2" type="ordered locus">M5M_06800</name>
</gene>
<dbReference type="Gene3D" id="3.40.50.150">
    <property type="entry name" value="Vaccinia Virus protein VP39"/>
    <property type="match status" value="1"/>
</dbReference>
<reference evidence="2 3" key="1">
    <citation type="journal article" date="2013" name="Genome Announc.">
        <title>Complete genome sequence of Simiduia agarivorans SA1(T), a marine bacterium able to degrade a variety of polysaccharides.</title>
        <authorList>
            <person name="Lin S.Y."/>
            <person name="Shieh W.Y."/>
            <person name="Chen J.S."/>
            <person name="Tang S.L."/>
        </authorList>
    </citation>
    <scope>NUCLEOTIDE SEQUENCE [LARGE SCALE GENOMIC DNA]</scope>
    <source>
        <strain evidence="3">DSM 21679 / JCM 13881 / BCRC 17597 / SA1</strain>
    </source>
</reference>
<dbReference type="HOGENOM" id="CLU_057688_0_0_6"/>
<dbReference type="KEGG" id="saga:M5M_06800"/>
<dbReference type="SUPFAM" id="SSF53335">
    <property type="entry name" value="S-adenosyl-L-methionine-dependent methyltransferases"/>
    <property type="match status" value="1"/>
</dbReference>
<protein>
    <recommendedName>
        <fullName evidence="1">Methyltransferase domain-containing protein</fullName>
    </recommendedName>
</protein>
<evidence type="ECO:0000313" key="2">
    <source>
        <dbReference type="EMBL" id="AFU98555.1"/>
    </source>
</evidence>
<evidence type="ECO:0000259" key="1">
    <source>
        <dbReference type="Pfam" id="PF13679"/>
    </source>
</evidence>
<proteinExistence type="predicted"/>
<dbReference type="Pfam" id="PF13679">
    <property type="entry name" value="Methyltransf_32"/>
    <property type="match status" value="1"/>
</dbReference>
<keyword evidence="3" id="KW-1185">Reference proteome</keyword>
<name>K4KJZ8_SIMAS</name>
<dbReference type="PANTHER" id="PTHR13369:SF0">
    <property type="entry name" value="GLUTATHIONE S-TRANSFERASE C-TERMINAL DOMAIN-CONTAINING PROTEIN"/>
    <property type="match status" value="1"/>
</dbReference>
<dbReference type="PANTHER" id="PTHR13369">
    <property type="match status" value="1"/>
</dbReference>
<dbReference type="AlphaFoldDB" id="K4KJZ8"/>
<accession>K4KJZ8</accession>
<dbReference type="EMBL" id="CP003746">
    <property type="protein sequence ID" value="AFU98555.1"/>
    <property type="molecule type" value="Genomic_DNA"/>
</dbReference>
<organism evidence="2 3">
    <name type="scientific">Simiduia agarivorans (strain DSM 21679 / JCM 13881 / BCRC 17597 / SA1)</name>
    <dbReference type="NCBI Taxonomy" id="1117647"/>
    <lineage>
        <taxon>Bacteria</taxon>
        <taxon>Pseudomonadati</taxon>
        <taxon>Pseudomonadota</taxon>
        <taxon>Gammaproteobacteria</taxon>
        <taxon>Cellvibrionales</taxon>
        <taxon>Cellvibrionaceae</taxon>
        <taxon>Simiduia</taxon>
    </lineage>
</organism>
<dbReference type="eggNOG" id="ENOG502Z7Q4">
    <property type="taxonomic scope" value="Bacteria"/>
</dbReference>
<sequence length="406" mass="45799">MATFFFACRAVLLCGFACRNMLLDQFAALDQLLVDHRHLWQIDPFHLTDYPVTWETGLVQWLEQQSLDQLAGFTPGLFDAAPAPLPSSDRWQSLTRVPERRLSSRIDDRFFSQHIPGRKWQQIQYFAGATPLPEGAVLEWCAGKGHLGRLLAHTSGQPVTSLEWQDALCQAGNALARQKQLDQRFVCTDVLSTGIEAHFTHHHTAVALHACGDLHLNLIRHWPASGVLACAPCCYHLSATPEPLSDAGKRSALGLRARDLHLPLQEFVTGGAGSRRLRDRQLLWRMAFDAWQRAHRGVDEYLPLPTLKTSQLNDSVLAFFQWAAEEKGLALAPDFDPAPWLAKGQARADRVRRMEWVSHWFRRPLELWLVLDRALLLEQKGAAVEVVAFCPYHLTPRNLLIIAKGL</sequence>
<feature type="domain" description="Methyltransferase" evidence="1">
    <location>
        <begin position="135"/>
        <end position="237"/>
    </location>
</feature>
<dbReference type="InterPro" id="IPR029063">
    <property type="entry name" value="SAM-dependent_MTases_sf"/>
</dbReference>
<dbReference type="STRING" id="1117647.M5M_06800"/>
<evidence type="ECO:0000313" key="3">
    <source>
        <dbReference type="Proteomes" id="UP000000466"/>
    </source>
</evidence>
<dbReference type="Proteomes" id="UP000000466">
    <property type="component" value="Chromosome"/>
</dbReference>
<dbReference type="InterPro" id="IPR025714">
    <property type="entry name" value="Methyltranfer_dom"/>
</dbReference>